<dbReference type="OrthoDB" id="5402897at2759"/>
<reference evidence="2" key="1">
    <citation type="journal article" date="2017" name="Genome Biol.">
        <title>Comparative genomics reveals high biological diversity and specific adaptations in the industrially and medically important fungal genus Aspergillus.</title>
        <authorList>
            <person name="de Vries R.P."/>
            <person name="Riley R."/>
            <person name="Wiebenga A."/>
            <person name="Aguilar-Osorio G."/>
            <person name="Amillis S."/>
            <person name="Uchima C.A."/>
            <person name="Anderluh G."/>
            <person name="Asadollahi M."/>
            <person name="Askin M."/>
            <person name="Barry K."/>
            <person name="Battaglia E."/>
            <person name="Bayram O."/>
            <person name="Benocci T."/>
            <person name="Braus-Stromeyer S.A."/>
            <person name="Caldana C."/>
            <person name="Canovas D."/>
            <person name="Cerqueira G.C."/>
            <person name="Chen F."/>
            <person name="Chen W."/>
            <person name="Choi C."/>
            <person name="Clum A."/>
            <person name="Dos Santos R.A."/>
            <person name="Damasio A.R."/>
            <person name="Diallinas G."/>
            <person name="Emri T."/>
            <person name="Fekete E."/>
            <person name="Flipphi M."/>
            <person name="Freyberg S."/>
            <person name="Gallo A."/>
            <person name="Gournas C."/>
            <person name="Habgood R."/>
            <person name="Hainaut M."/>
            <person name="Harispe M.L."/>
            <person name="Henrissat B."/>
            <person name="Hilden K.S."/>
            <person name="Hope R."/>
            <person name="Hossain A."/>
            <person name="Karabika E."/>
            <person name="Karaffa L."/>
            <person name="Karanyi Z."/>
            <person name="Krasevec N."/>
            <person name="Kuo A."/>
            <person name="Kusch H."/>
            <person name="LaButti K."/>
            <person name="Lagendijk E.L."/>
            <person name="Lapidus A."/>
            <person name="Levasseur A."/>
            <person name="Lindquist E."/>
            <person name="Lipzen A."/>
            <person name="Logrieco A.F."/>
            <person name="MacCabe A."/>
            <person name="Maekelae M.R."/>
            <person name="Malavazi I."/>
            <person name="Melin P."/>
            <person name="Meyer V."/>
            <person name="Mielnichuk N."/>
            <person name="Miskei M."/>
            <person name="Molnar A.P."/>
            <person name="Mule G."/>
            <person name="Ngan C.Y."/>
            <person name="Orejas M."/>
            <person name="Orosz E."/>
            <person name="Ouedraogo J.P."/>
            <person name="Overkamp K.M."/>
            <person name="Park H.-S."/>
            <person name="Perrone G."/>
            <person name="Piumi F."/>
            <person name="Punt P.J."/>
            <person name="Ram A.F."/>
            <person name="Ramon A."/>
            <person name="Rauscher S."/>
            <person name="Record E."/>
            <person name="Riano-Pachon D.M."/>
            <person name="Robert V."/>
            <person name="Roehrig J."/>
            <person name="Ruller R."/>
            <person name="Salamov A."/>
            <person name="Salih N.S."/>
            <person name="Samson R.A."/>
            <person name="Sandor E."/>
            <person name="Sanguinetti M."/>
            <person name="Schuetze T."/>
            <person name="Sepcic K."/>
            <person name="Shelest E."/>
            <person name="Sherlock G."/>
            <person name="Sophianopoulou V."/>
            <person name="Squina F.M."/>
            <person name="Sun H."/>
            <person name="Susca A."/>
            <person name="Todd R.B."/>
            <person name="Tsang A."/>
            <person name="Unkles S.E."/>
            <person name="van de Wiele N."/>
            <person name="van Rossen-Uffink D."/>
            <person name="Oliveira J.V."/>
            <person name="Vesth T.C."/>
            <person name="Visser J."/>
            <person name="Yu J.-H."/>
            <person name="Zhou M."/>
            <person name="Andersen M.R."/>
            <person name="Archer D.B."/>
            <person name="Baker S.E."/>
            <person name="Benoit I."/>
            <person name="Brakhage A.A."/>
            <person name="Braus G.H."/>
            <person name="Fischer R."/>
            <person name="Frisvad J.C."/>
            <person name="Goldman G.H."/>
            <person name="Houbraken J."/>
            <person name="Oakley B."/>
            <person name="Pocsi I."/>
            <person name="Scazzocchio C."/>
            <person name="Seiboth B."/>
            <person name="vanKuyk P.A."/>
            <person name="Wortman J."/>
            <person name="Dyer P.S."/>
            <person name="Grigoriev I.V."/>
        </authorList>
    </citation>
    <scope>NUCLEOTIDE SEQUENCE [LARGE SCALE GENOMIC DNA]</scope>
    <source>
        <strain evidence="2">DTO 134E9</strain>
    </source>
</reference>
<dbReference type="AlphaFoldDB" id="A0A1L9RG08"/>
<organism evidence="1 2">
    <name type="scientific">Aspergillus wentii DTO 134E9</name>
    <dbReference type="NCBI Taxonomy" id="1073089"/>
    <lineage>
        <taxon>Eukaryota</taxon>
        <taxon>Fungi</taxon>
        <taxon>Dikarya</taxon>
        <taxon>Ascomycota</taxon>
        <taxon>Pezizomycotina</taxon>
        <taxon>Eurotiomycetes</taxon>
        <taxon>Eurotiomycetidae</taxon>
        <taxon>Eurotiales</taxon>
        <taxon>Aspergillaceae</taxon>
        <taxon>Aspergillus</taxon>
        <taxon>Aspergillus subgen. Cremei</taxon>
    </lineage>
</organism>
<evidence type="ECO:0000313" key="2">
    <source>
        <dbReference type="Proteomes" id="UP000184383"/>
    </source>
</evidence>
<keyword evidence="2" id="KW-1185">Reference proteome</keyword>
<gene>
    <name evidence="1" type="ORF">ASPWEDRAFT_41709</name>
</gene>
<dbReference type="EMBL" id="KV878213">
    <property type="protein sequence ID" value="OJJ33834.1"/>
    <property type="molecule type" value="Genomic_DNA"/>
</dbReference>
<dbReference type="GeneID" id="63751479"/>
<evidence type="ECO:0000313" key="1">
    <source>
        <dbReference type="EMBL" id="OJJ33834.1"/>
    </source>
</evidence>
<dbReference type="VEuPathDB" id="FungiDB:ASPWEDRAFT_41709"/>
<dbReference type="Proteomes" id="UP000184383">
    <property type="component" value="Unassembled WGS sequence"/>
</dbReference>
<protein>
    <submittedName>
        <fullName evidence="1">Uncharacterized protein</fullName>
    </submittedName>
</protein>
<accession>A0A1L9RG08</accession>
<sequence length="170" mass="19029">MSSIPLSFVGAVNIAVRLVTEKYPDAQLLEALATTSNNSYVRSPVFSHLRVIFHVEGGTAFIDSTVWGEFGPISYVPEPWVGDFVIPWPVHMDTREADDLLKKAGYTAPYDSTLLRHPVYPGLEEPYYIFRLQTEEFIFVGTNSKKVFPADQGTLEVVERSISTLRSLGE</sequence>
<name>A0A1L9RG08_ASPWE</name>
<proteinExistence type="predicted"/>
<dbReference type="RefSeq" id="XP_040687510.1">
    <property type="nucleotide sequence ID" value="XM_040835631.1"/>
</dbReference>